<reference evidence="1 2" key="1">
    <citation type="journal article" date="2022" name="Nat. Ecol. Evol.">
        <title>A masculinizing supergene underlies an exaggerated male reproductive morph in a spider.</title>
        <authorList>
            <person name="Hendrickx F."/>
            <person name="De Corte Z."/>
            <person name="Sonet G."/>
            <person name="Van Belleghem S.M."/>
            <person name="Kostlbacher S."/>
            <person name="Vangestel C."/>
        </authorList>
    </citation>
    <scope>NUCLEOTIDE SEQUENCE [LARGE SCALE GENOMIC DNA]</scope>
    <source>
        <strain evidence="1">W744_W776</strain>
    </source>
</reference>
<comment type="caution">
    <text evidence="1">The sequence shown here is derived from an EMBL/GenBank/DDBJ whole genome shotgun (WGS) entry which is preliminary data.</text>
</comment>
<evidence type="ECO:0000313" key="2">
    <source>
        <dbReference type="Proteomes" id="UP000827092"/>
    </source>
</evidence>
<evidence type="ECO:0000313" key="1">
    <source>
        <dbReference type="EMBL" id="KAG8184049.1"/>
    </source>
</evidence>
<organism evidence="1 2">
    <name type="scientific">Oedothorax gibbosus</name>
    <dbReference type="NCBI Taxonomy" id="931172"/>
    <lineage>
        <taxon>Eukaryota</taxon>
        <taxon>Metazoa</taxon>
        <taxon>Ecdysozoa</taxon>
        <taxon>Arthropoda</taxon>
        <taxon>Chelicerata</taxon>
        <taxon>Arachnida</taxon>
        <taxon>Araneae</taxon>
        <taxon>Araneomorphae</taxon>
        <taxon>Entelegynae</taxon>
        <taxon>Araneoidea</taxon>
        <taxon>Linyphiidae</taxon>
        <taxon>Erigoninae</taxon>
        <taxon>Oedothorax</taxon>
    </lineage>
</organism>
<protein>
    <submittedName>
        <fullName evidence="1">Uncharacterized protein</fullName>
    </submittedName>
</protein>
<gene>
    <name evidence="1" type="ORF">JTE90_011546</name>
</gene>
<dbReference type="Proteomes" id="UP000827092">
    <property type="component" value="Unassembled WGS sequence"/>
</dbReference>
<name>A0AAV6UIX1_9ARAC</name>
<keyword evidence="2" id="KW-1185">Reference proteome</keyword>
<accession>A0AAV6UIX1</accession>
<dbReference type="EMBL" id="JAFNEN010000390">
    <property type="protein sequence ID" value="KAG8184049.1"/>
    <property type="molecule type" value="Genomic_DNA"/>
</dbReference>
<proteinExistence type="predicted"/>
<sequence length="148" mass="17149">MPKIIQNFIRDRVIEETGDQWAFKAPPSTTKPDLKHRKSVLTVIFLVSCHGFLLIEGAGRVRVARFNHDFFIRRANHVSRAQLRRNYSTTMGPGREANENQLFYESLYFYDSVIVAFSAFLKSVRTLYRYGEIPSAIECTRLICRLEG</sequence>
<dbReference type="AlphaFoldDB" id="A0AAV6UIX1"/>